<dbReference type="HAMAP" id="MF_00061">
    <property type="entry name" value="IspE"/>
    <property type="match status" value="1"/>
</dbReference>
<feature type="domain" description="GHMP kinase C-terminal" evidence="12">
    <location>
        <begin position="211"/>
        <end position="272"/>
    </location>
</feature>
<feature type="active site" evidence="10">
    <location>
        <position position="20"/>
    </location>
</feature>
<keyword evidence="6 10" id="KW-0418">Kinase</keyword>
<dbReference type="InterPro" id="IPR006204">
    <property type="entry name" value="GHMP_kinase_N_dom"/>
</dbReference>
<dbReference type="Gene3D" id="3.30.70.890">
    <property type="entry name" value="GHMP kinase, C-terminal domain"/>
    <property type="match status" value="1"/>
</dbReference>
<dbReference type="AlphaFoldDB" id="A0A6L7G2C0"/>
<comment type="similarity">
    <text evidence="1 10">Belongs to the GHMP kinase family. IspE subfamily.</text>
</comment>
<dbReference type="EC" id="2.7.1.148" evidence="2 10"/>
<evidence type="ECO:0000313" key="13">
    <source>
        <dbReference type="EMBL" id="MXN18161.1"/>
    </source>
</evidence>
<evidence type="ECO:0000259" key="12">
    <source>
        <dbReference type="Pfam" id="PF08544"/>
    </source>
</evidence>
<dbReference type="GO" id="GO:0019288">
    <property type="term" value="P:isopentenyl diphosphate biosynthetic process, methylerythritol 4-phosphate pathway"/>
    <property type="evidence" value="ECO:0007669"/>
    <property type="project" value="UniProtKB-UniRule"/>
</dbReference>
<evidence type="ECO:0000256" key="4">
    <source>
        <dbReference type="ARBA" id="ARBA00022679"/>
    </source>
</evidence>
<feature type="binding site" evidence="10">
    <location>
        <begin position="99"/>
        <end position="109"/>
    </location>
    <ligand>
        <name>ATP</name>
        <dbReference type="ChEBI" id="CHEBI:30616"/>
    </ligand>
</feature>
<evidence type="ECO:0000313" key="14">
    <source>
        <dbReference type="Proteomes" id="UP000477911"/>
    </source>
</evidence>
<name>A0A6L7G2C0_9RHOB</name>
<keyword evidence="4 10" id="KW-0808">Transferase</keyword>
<dbReference type="RefSeq" id="WP_160894194.1">
    <property type="nucleotide sequence ID" value="NZ_WUMU01000007.1"/>
</dbReference>
<dbReference type="Pfam" id="PF00288">
    <property type="entry name" value="GHMP_kinases_N"/>
    <property type="match status" value="1"/>
</dbReference>
<dbReference type="PIRSF" id="PIRSF010376">
    <property type="entry name" value="IspE"/>
    <property type="match status" value="1"/>
</dbReference>
<dbReference type="GO" id="GO:0016114">
    <property type="term" value="P:terpenoid biosynthetic process"/>
    <property type="evidence" value="ECO:0007669"/>
    <property type="project" value="InterPro"/>
</dbReference>
<dbReference type="SUPFAM" id="SSF55060">
    <property type="entry name" value="GHMP Kinase, C-terminal domain"/>
    <property type="match status" value="1"/>
</dbReference>
<organism evidence="13 14">
    <name type="scientific">Pseudooceanicola albus</name>
    <dbReference type="NCBI Taxonomy" id="2692189"/>
    <lineage>
        <taxon>Bacteria</taxon>
        <taxon>Pseudomonadati</taxon>
        <taxon>Pseudomonadota</taxon>
        <taxon>Alphaproteobacteria</taxon>
        <taxon>Rhodobacterales</taxon>
        <taxon>Paracoccaceae</taxon>
        <taxon>Pseudooceanicola</taxon>
    </lineage>
</organism>
<evidence type="ECO:0000256" key="8">
    <source>
        <dbReference type="ARBA" id="ARBA00023229"/>
    </source>
</evidence>
<accession>A0A6L7G2C0</accession>
<comment type="caution">
    <text evidence="13">The sequence shown here is derived from an EMBL/GenBank/DDBJ whole genome shotgun (WGS) entry which is preliminary data.</text>
</comment>
<comment type="function">
    <text evidence="10">Catalyzes the phosphorylation of the position 2 hydroxy group of 4-diphosphocytidyl-2C-methyl-D-erythritol.</text>
</comment>
<dbReference type="PANTHER" id="PTHR43527:SF2">
    <property type="entry name" value="4-DIPHOSPHOCYTIDYL-2-C-METHYL-D-ERYTHRITOL KINASE, CHLOROPLASTIC"/>
    <property type="match status" value="1"/>
</dbReference>
<dbReference type="Pfam" id="PF08544">
    <property type="entry name" value="GHMP_kinases_C"/>
    <property type="match status" value="1"/>
</dbReference>
<evidence type="ECO:0000256" key="9">
    <source>
        <dbReference type="ARBA" id="ARBA00032554"/>
    </source>
</evidence>
<gene>
    <name evidence="10" type="primary">ispE</name>
    <name evidence="13" type="ORF">GR170_09965</name>
</gene>
<dbReference type="SUPFAM" id="SSF54211">
    <property type="entry name" value="Ribosomal protein S5 domain 2-like"/>
    <property type="match status" value="1"/>
</dbReference>
<comment type="catalytic activity">
    <reaction evidence="10">
        <text>4-CDP-2-C-methyl-D-erythritol + ATP = 4-CDP-2-C-methyl-D-erythritol 2-phosphate + ADP + H(+)</text>
        <dbReference type="Rhea" id="RHEA:18437"/>
        <dbReference type="ChEBI" id="CHEBI:15378"/>
        <dbReference type="ChEBI" id="CHEBI:30616"/>
        <dbReference type="ChEBI" id="CHEBI:57823"/>
        <dbReference type="ChEBI" id="CHEBI:57919"/>
        <dbReference type="ChEBI" id="CHEBI:456216"/>
        <dbReference type="EC" id="2.7.1.148"/>
    </reaction>
</comment>
<sequence length="284" mass="29222">MTTIEGTPRGAGLEILAPAKVNLALHVTARRADGYHELDSLTLFAESGDLLTVTPAAENALEIGGPRGAGLPAGDDNLCLRAARMTDFPVSVRLDKRLPAEAGLGGGSADAAAVLRAIARLSGSPLPAGTERLGADVPVCLASRATRMQGIGERLSPVHGLPPLAAVLVNPGVPVATPPVFKALVCRDNPPLEALPETPCDTATLIAWLARQRNDLEAPAITIAPVIATVIDTLAASPACQLARMSGSGASCFGLYPDRAASEAAAAKISAKHPEWWVKPAILR</sequence>
<protein>
    <recommendedName>
        <fullName evidence="3 10">4-diphosphocytidyl-2-C-methyl-D-erythritol kinase</fullName>
        <shortName evidence="10">CMK</shortName>
        <ecNumber evidence="2 10">2.7.1.148</ecNumber>
    </recommendedName>
    <alternativeName>
        <fullName evidence="9 10">4-(cytidine-5'-diphospho)-2-C-methyl-D-erythritol kinase</fullName>
    </alternativeName>
</protein>
<evidence type="ECO:0000256" key="10">
    <source>
        <dbReference type="HAMAP-Rule" id="MF_00061"/>
    </source>
</evidence>
<keyword evidence="8 10" id="KW-0414">Isoprene biosynthesis</keyword>
<dbReference type="InterPro" id="IPR036554">
    <property type="entry name" value="GHMP_kinase_C_sf"/>
</dbReference>
<evidence type="ECO:0000256" key="6">
    <source>
        <dbReference type="ARBA" id="ARBA00022777"/>
    </source>
</evidence>
<comment type="pathway">
    <text evidence="10">Isoprenoid biosynthesis; isopentenyl diphosphate biosynthesis via DXP pathway; isopentenyl diphosphate from 1-deoxy-D-xylulose 5-phosphate: step 3/6.</text>
</comment>
<dbReference type="InterPro" id="IPR020568">
    <property type="entry name" value="Ribosomal_Su5_D2-typ_SF"/>
</dbReference>
<evidence type="ECO:0000256" key="7">
    <source>
        <dbReference type="ARBA" id="ARBA00022840"/>
    </source>
</evidence>
<evidence type="ECO:0000256" key="1">
    <source>
        <dbReference type="ARBA" id="ARBA00009684"/>
    </source>
</evidence>
<evidence type="ECO:0000256" key="3">
    <source>
        <dbReference type="ARBA" id="ARBA00017473"/>
    </source>
</evidence>
<evidence type="ECO:0000259" key="11">
    <source>
        <dbReference type="Pfam" id="PF00288"/>
    </source>
</evidence>
<reference evidence="13 14" key="1">
    <citation type="submission" date="2019-12" db="EMBL/GenBank/DDBJ databases">
        <authorList>
            <person name="Li M."/>
        </authorList>
    </citation>
    <scope>NUCLEOTIDE SEQUENCE [LARGE SCALE GENOMIC DNA]</scope>
    <source>
        <strain evidence="13 14">GBMRC 2024</strain>
    </source>
</reference>
<keyword evidence="14" id="KW-1185">Reference proteome</keyword>
<dbReference type="EMBL" id="WUMU01000007">
    <property type="protein sequence ID" value="MXN18161.1"/>
    <property type="molecule type" value="Genomic_DNA"/>
</dbReference>
<evidence type="ECO:0000256" key="5">
    <source>
        <dbReference type="ARBA" id="ARBA00022741"/>
    </source>
</evidence>
<dbReference type="GO" id="GO:0050515">
    <property type="term" value="F:4-(cytidine 5'-diphospho)-2-C-methyl-D-erythritol kinase activity"/>
    <property type="evidence" value="ECO:0007669"/>
    <property type="project" value="UniProtKB-UniRule"/>
</dbReference>
<proteinExistence type="inferred from homology"/>
<dbReference type="NCBIfam" id="NF011202">
    <property type="entry name" value="PRK14608.1"/>
    <property type="match status" value="1"/>
</dbReference>
<keyword evidence="5 10" id="KW-0547">Nucleotide-binding</keyword>
<dbReference type="InterPro" id="IPR013750">
    <property type="entry name" value="GHMP_kinase_C_dom"/>
</dbReference>
<feature type="active site" evidence="10">
    <location>
        <position position="136"/>
    </location>
</feature>
<dbReference type="InterPro" id="IPR014721">
    <property type="entry name" value="Ribsml_uS5_D2-typ_fold_subgr"/>
</dbReference>
<feature type="domain" description="GHMP kinase N-terminal" evidence="11">
    <location>
        <begin position="80"/>
        <end position="128"/>
    </location>
</feature>
<dbReference type="PANTHER" id="PTHR43527">
    <property type="entry name" value="4-DIPHOSPHOCYTIDYL-2-C-METHYL-D-ERYTHRITOL KINASE, CHLOROPLASTIC"/>
    <property type="match status" value="1"/>
</dbReference>
<dbReference type="Proteomes" id="UP000477911">
    <property type="component" value="Unassembled WGS sequence"/>
</dbReference>
<dbReference type="UniPathway" id="UPA00056">
    <property type="reaction ID" value="UER00094"/>
</dbReference>
<dbReference type="InterPro" id="IPR004424">
    <property type="entry name" value="IspE"/>
</dbReference>
<dbReference type="GO" id="GO:0005524">
    <property type="term" value="F:ATP binding"/>
    <property type="evidence" value="ECO:0007669"/>
    <property type="project" value="UniProtKB-UniRule"/>
</dbReference>
<dbReference type="Gene3D" id="3.30.230.10">
    <property type="match status" value="1"/>
</dbReference>
<keyword evidence="7 10" id="KW-0067">ATP-binding</keyword>
<evidence type="ECO:0000256" key="2">
    <source>
        <dbReference type="ARBA" id="ARBA00012052"/>
    </source>
</evidence>